<evidence type="ECO:0000313" key="1">
    <source>
        <dbReference type="EMBL" id="GMH15132.1"/>
    </source>
</evidence>
<dbReference type="PANTHER" id="PTHR36747">
    <property type="entry name" value="HYDROXYPROLINE-RICH GLYCOPROTEIN FAMILY PROTEIN"/>
    <property type="match status" value="1"/>
</dbReference>
<sequence length="108" mass="12436">MEKALESPIKGSNQRENMILKLIENDNYRVKAAGMVTPDRLKLPKSFKYPERYTSPTDLMISPISKGLLERSRKTGVLLPSPQILSRIQDLQPQDKRQIQLKLDECRV</sequence>
<name>A0AAD3XRS1_NEPGR</name>
<dbReference type="PANTHER" id="PTHR36747:SF1">
    <property type="entry name" value="HYDROXYPROLINE-RICH GLYCOPROTEIN FAMILY PROTEIN"/>
    <property type="match status" value="1"/>
</dbReference>
<gene>
    <name evidence="1" type="ORF">Nepgr_016973</name>
</gene>
<proteinExistence type="predicted"/>
<comment type="caution">
    <text evidence="1">The sequence shown here is derived from an EMBL/GenBank/DDBJ whole genome shotgun (WGS) entry which is preliminary data.</text>
</comment>
<protein>
    <submittedName>
        <fullName evidence="1">Uncharacterized protein</fullName>
    </submittedName>
</protein>
<dbReference type="Proteomes" id="UP001279734">
    <property type="component" value="Unassembled WGS sequence"/>
</dbReference>
<dbReference type="EMBL" id="BSYO01000015">
    <property type="protein sequence ID" value="GMH15132.1"/>
    <property type="molecule type" value="Genomic_DNA"/>
</dbReference>
<keyword evidence="2" id="KW-1185">Reference proteome</keyword>
<accession>A0AAD3XRS1</accession>
<dbReference type="AlphaFoldDB" id="A0AAD3XRS1"/>
<organism evidence="1 2">
    <name type="scientific">Nepenthes gracilis</name>
    <name type="common">Slender pitcher plant</name>
    <dbReference type="NCBI Taxonomy" id="150966"/>
    <lineage>
        <taxon>Eukaryota</taxon>
        <taxon>Viridiplantae</taxon>
        <taxon>Streptophyta</taxon>
        <taxon>Embryophyta</taxon>
        <taxon>Tracheophyta</taxon>
        <taxon>Spermatophyta</taxon>
        <taxon>Magnoliopsida</taxon>
        <taxon>eudicotyledons</taxon>
        <taxon>Gunneridae</taxon>
        <taxon>Pentapetalae</taxon>
        <taxon>Caryophyllales</taxon>
        <taxon>Nepenthaceae</taxon>
        <taxon>Nepenthes</taxon>
    </lineage>
</organism>
<evidence type="ECO:0000313" key="2">
    <source>
        <dbReference type="Proteomes" id="UP001279734"/>
    </source>
</evidence>
<reference evidence="1" key="1">
    <citation type="submission" date="2023-05" db="EMBL/GenBank/DDBJ databases">
        <title>Nepenthes gracilis genome sequencing.</title>
        <authorList>
            <person name="Fukushima K."/>
        </authorList>
    </citation>
    <scope>NUCLEOTIDE SEQUENCE</scope>
    <source>
        <strain evidence="1">SING2019-196</strain>
    </source>
</reference>